<evidence type="ECO:0000256" key="1">
    <source>
        <dbReference type="ARBA" id="ARBA00010746"/>
    </source>
</evidence>
<reference evidence="6" key="1">
    <citation type="submission" date="2016-06" db="EMBL/GenBank/DDBJ databases">
        <title>Parallel loss of symbiosis genes in relatives of nitrogen-fixing non-legume Parasponia.</title>
        <authorList>
            <person name="Van Velzen R."/>
            <person name="Holmer R."/>
            <person name="Bu F."/>
            <person name="Rutten L."/>
            <person name="Van Zeijl A."/>
            <person name="Liu W."/>
            <person name="Santuari L."/>
            <person name="Cao Q."/>
            <person name="Sharma T."/>
            <person name="Shen D."/>
            <person name="Roswanjaya Y."/>
            <person name="Wardhani T."/>
            <person name="Kalhor M.S."/>
            <person name="Jansen J."/>
            <person name="Van den Hoogen J."/>
            <person name="Gungor B."/>
            <person name="Hartog M."/>
            <person name="Hontelez J."/>
            <person name="Verver J."/>
            <person name="Yang W.-C."/>
            <person name="Schijlen E."/>
            <person name="Repin R."/>
            <person name="Schilthuizen M."/>
            <person name="Schranz E."/>
            <person name="Heidstra R."/>
            <person name="Miyata K."/>
            <person name="Fedorova E."/>
            <person name="Kohlen W."/>
            <person name="Bisseling T."/>
            <person name="Smit S."/>
            <person name="Geurts R."/>
        </authorList>
    </citation>
    <scope>NUCLEOTIDE SEQUENCE [LARGE SCALE GENOMIC DNA]</scope>
    <source>
        <strain evidence="6">cv. RG33-2</strain>
    </source>
</reference>
<dbReference type="Proteomes" id="UP000237000">
    <property type="component" value="Unassembled WGS sequence"/>
</dbReference>
<feature type="signal peptide" evidence="4">
    <location>
        <begin position="1"/>
        <end position="25"/>
    </location>
</feature>
<evidence type="ECO:0000313" key="6">
    <source>
        <dbReference type="Proteomes" id="UP000237000"/>
    </source>
</evidence>
<evidence type="ECO:0000256" key="3">
    <source>
        <dbReference type="ARBA" id="ARBA00022525"/>
    </source>
</evidence>
<dbReference type="InParanoid" id="A0A2P5A5D4"/>
<accession>A0A2P5A5D4</accession>
<dbReference type="InterPro" id="IPR044859">
    <property type="entry name" value="Allene_oxi_cyc_Dirigent"/>
</dbReference>
<dbReference type="GO" id="GO:0048046">
    <property type="term" value="C:apoplast"/>
    <property type="evidence" value="ECO:0007669"/>
    <property type="project" value="UniProtKB-SubCell"/>
</dbReference>
<comment type="function">
    <text evidence="4">Dirigent proteins impart stereoselectivity on the phenoxy radical-coupling reaction, yielding optically active lignans from two molecules of coniferyl alcohol in the biosynthesis of lignans, flavonolignans, and alkaloids and thus plays a central role in plant secondary metabolism.</text>
</comment>
<evidence type="ECO:0000256" key="4">
    <source>
        <dbReference type="RuleBase" id="RU363099"/>
    </source>
</evidence>
<comment type="similarity">
    <text evidence="1 4">Belongs to the plant dirigent protein family.</text>
</comment>
<evidence type="ECO:0000256" key="2">
    <source>
        <dbReference type="ARBA" id="ARBA00011738"/>
    </source>
</evidence>
<comment type="caution">
    <text evidence="5">The sequence shown here is derived from an EMBL/GenBank/DDBJ whole genome shotgun (WGS) entry which is preliminary data.</text>
</comment>
<dbReference type="Pfam" id="PF03018">
    <property type="entry name" value="Dirigent"/>
    <property type="match status" value="1"/>
</dbReference>
<organism evidence="5 6">
    <name type="scientific">Trema orientale</name>
    <name type="common">Charcoal tree</name>
    <name type="synonym">Celtis orientalis</name>
    <dbReference type="NCBI Taxonomy" id="63057"/>
    <lineage>
        <taxon>Eukaryota</taxon>
        <taxon>Viridiplantae</taxon>
        <taxon>Streptophyta</taxon>
        <taxon>Embryophyta</taxon>
        <taxon>Tracheophyta</taxon>
        <taxon>Spermatophyta</taxon>
        <taxon>Magnoliopsida</taxon>
        <taxon>eudicotyledons</taxon>
        <taxon>Gunneridae</taxon>
        <taxon>Pentapetalae</taxon>
        <taxon>rosids</taxon>
        <taxon>fabids</taxon>
        <taxon>Rosales</taxon>
        <taxon>Cannabaceae</taxon>
        <taxon>Trema</taxon>
    </lineage>
</organism>
<keyword evidence="4" id="KW-0732">Signal</keyword>
<sequence length="201" mass="22853">MAKSHQKYTTLTLLILLTISSLILSLTTAYDYTFSRSLSPKKKLGLKQEKLTHPHFYFHVRHRQRPKPYGCRSRPGTNFERFGGTEFRLRGGSIDDPLTAGPELTSKKIRSAQGIFVSTSQSDIELSVVLNYVFTEGKYNGSSLSILGHKPILNTDRELPIFGGSGLFRFARGYAQLRTYMFNPTISNDATVEYNVYVWHY</sequence>
<keyword evidence="3 4" id="KW-0964">Secreted</keyword>
<evidence type="ECO:0000313" key="5">
    <source>
        <dbReference type="EMBL" id="PON31740.1"/>
    </source>
</evidence>
<dbReference type="Gene3D" id="2.40.480.10">
    <property type="entry name" value="Allene oxide cyclase-like"/>
    <property type="match status" value="1"/>
</dbReference>
<protein>
    <recommendedName>
        <fullName evidence="4">Dirigent protein</fullName>
    </recommendedName>
</protein>
<keyword evidence="4" id="KW-0052">Apoplast</keyword>
<dbReference type="STRING" id="63057.A0A2P5A5D4"/>
<dbReference type="GO" id="GO:0009699">
    <property type="term" value="P:phenylpropanoid biosynthetic process"/>
    <property type="evidence" value="ECO:0007669"/>
    <property type="project" value="UniProtKB-ARBA"/>
</dbReference>
<dbReference type="InterPro" id="IPR004265">
    <property type="entry name" value="Dirigent"/>
</dbReference>
<dbReference type="EMBL" id="JXTC01001248">
    <property type="protein sequence ID" value="PON31740.1"/>
    <property type="molecule type" value="Genomic_DNA"/>
</dbReference>
<gene>
    <name evidence="5" type="ORF">TorRG33x02_357350</name>
</gene>
<dbReference type="PANTHER" id="PTHR21495">
    <property type="entry name" value="NUCLEOPORIN-RELATED"/>
    <property type="match status" value="1"/>
</dbReference>
<keyword evidence="6" id="KW-1185">Reference proteome</keyword>
<proteinExistence type="inferred from homology"/>
<comment type="subcellular location">
    <subcellularLocation>
        <location evidence="4">Secreted</location>
        <location evidence="4">Extracellular space</location>
        <location evidence="4">Apoplast</location>
    </subcellularLocation>
</comment>
<dbReference type="AlphaFoldDB" id="A0A2P5A5D4"/>
<feature type="chain" id="PRO_5015023391" description="Dirigent protein" evidence="4">
    <location>
        <begin position="26"/>
        <end position="201"/>
    </location>
</feature>
<dbReference type="OrthoDB" id="1864232at2759"/>
<comment type="subunit">
    <text evidence="2 4">Homodimer.</text>
</comment>
<name>A0A2P5A5D4_TREOI</name>